<evidence type="ECO:0000256" key="8">
    <source>
        <dbReference type="SAM" id="MobiDB-lite"/>
    </source>
</evidence>
<evidence type="ECO:0000313" key="10">
    <source>
        <dbReference type="Proteomes" id="UP000000759"/>
    </source>
</evidence>
<dbReference type="PANTHER" id="PTHR17039">
    <property type="entry name" value="U3 SMALL NUCLEOLAR RIBONUCLEOPROTEIN PROTEIN MPP10"/>
    <property type="match status" value="1"/>
</dbReference>
<dbReference type="GO" id="GO:0032040">
    <property type="term" value="C:small-subunit processome"/>
    <property type="evidence" value="ECO:0007669"/>
    <property type="project" value="TreeGrafter"/>
</dbReference>
<evidence type="ECO:0000256" key="6">
    <source>
        <dbReference type="ARBA" id="ARBA00029455"/>
    </source>
</evidence>
<dbReference type="RefSeq" id="XP_002181306.1">
    <property type="nucleotide sequence ID" value="XM_002181270.1"/>
</dbReference>
<protein>
    <recommendedName>
        <fullName evidence="7">U3 small nucleolar ribonucleoprotein protein MPP10</fullName>
    </recommendedName>
</protein>
<feature type="compositionally biased region" description="Basic residues" evidence="8">
    <location>
        <begin position="622"/>
        <end position="638"/>
    </location>
</feature>
<feature type="compositionally biased region" description="Basic and acidic residues" evidence="8">
    <location>
        <begin position="660"/>
        <end position="674"/>
    </location>
</feature>
<dbReference type="EMBL" id="CM000614">
    <property type="protein sequence ID" value="EEC47229.1"/>
    <property type="molecule type" value="Genomic_DNA"/>
</dbReference>
<feature type="compositionally biased region" description="Basic and acidic residues" evidence="8">
    <location>
        <begin position="270"/>
        <end position="280"/>
    </location>
</feature>
<evidence type="ECO:0000256" key="2">
    <source>
        <dbReference type="ARBA" id="ARBA00022517"/>
    </source>
</evidence>
<accession>B7G232</accession>
<evidence type="ECO:0000256" key="7">
    <source>
        <dbReference type="PIRNR" id="PIRNR017300"/>
    </source>
</evidence>
<dbReference type="OMA" id="HFAEDFG"/>
<evidence type="ECO:0000256" key="4">
    <source>
        <dbReference type="ARBA" id="ARBA00023242"/>
    </source>
</evidence>
<dbReference type="HOGENOM" id="CLU_319243_0_0_1"/>
<keyword evidence="10" id="KW-1185">Reference proteome</keyword>
<dbReference type="GO" id="GO:0006364">
    <property type="term" value="P:rRNA processing"/>
    <property type="evidence" value="ECO:0007669"/>
    <property type="project" value="UniProtKB-KW"/>
</dbReference>
<dbReference type="InParanoid" id="B7G232"/>
<name>B7G232_PHATC</name>
<dbReference type="OrthoDB" id="445326at2759"/>
<keyword evidence="2 7" id="KW-0690">Ribosome biogenesis</keyword>
<reference evidence="9 10" key="1">
    <citation type="journal article" date="2008" name="Nature">
        <title>The Phaeodactylum genome reveals the evolutionary history of diatom genomes.</title>
        <authorList>
            <person name="Bowler C."/>
            <person name="Allen A.E."/>
            <person name="Badger J.H."/>
            <person name="Grimwood J."/>
            <person name="Jabbari K."/>
            <person name="Kuo A."/>
            <person name="Maheswari U."/>
            <person name="Martens C."/>
            <person name="Maumus F."/>
            <person name="Otillar R.P."/>
            <person name="Rayko E."/>
            <person name="Salamov A."/>
            <person name="Vandepoele K."/>
            <person name="Beszteri B."/>
            <person name="Gruber A."/>
            <person name="Heijde M."/>
            <person name="Katinka M."/>
            <person name="Mock T."/>
            <person name="Valentin K."/>
            <person name="Verret F."/>
            <person name="Berges J.A."/>
            <person name="Brownlee C."/>
            <person name="Cadoret J.P."/>
            <person name="Chiovitti A."/>
            <person name="Choi C.J."/>
            <person name="Coesel S."/>
            <person name="De Martino A."/>
            <person name="Detter J.C."/>
            <person name="Durkin C."/>
            <person name="Falciatore A."/>
            <person name="Fournet J."/>
            <person name="Haruta M."/>
            <person name="Huysman M.J."/>
            <person name="Jenkins B.D."/>
            <person name="Jiroutova K."/>
            <person name="Jorgensen R.E."/>
            <person name="Joubert Y."/>
            <person name="Kaplan A."/>
            <person name="Kroger N."/>
            <person name="Kroth P.G."/>
            <person name="La Roche J."/>
            <person name="Lindquist E."/>
            <person name="Lommer M."/>
            <person name="Martin-Jezequel V."/>
            <person name="Lopez P.J."/>
            <person name="Lucas S."/>
            <person name="Mangogna M."/>
            <person name="McGinnis K."/>
            <person name="Medlin L.K."/>
            <person name="Montsant A."/>
            <person name="Oudot-Le Secq M.P."/>
            <person name="Napoli C."/>
            <person name="Obornik M."/>
            <person name="Parker M.S."/>
            <person name="Petit J.L."/>
            <person name="Porcel B.M."/>
            <person name="Poulsen N."/>
            <person name="Robison M."/>
            <person name="Rychlewski L."/>
            <person name="Rynearson T.A."/>
            <person name="Schmutz J."/>
            <person name="Shapiro H."/>
            <person name="Siaut M."/>
            <person name="Stanley M."/>
            <person name="Sussman M.R."/>
            <person name="Taylor A.R."/>
            <person name="Vardi A."/>
            <person name="von Dassow P."/>
            <person name="Vyverman W."/>
            <person name="Willis A."/>
            <person name="Wyrwicz L.S."/>
            <person name="Rokhsar D.S."/>
            <person name="Weissenbach J."/>
            <person name="Armbrust E.V."/>
            <person name="Green B.R."/>
            <person name="Van de Peer Y."/>
            <person name="Grigoriev I.V."/>
        </authorList>
    </citation>
    <scope>NUCLEOTIDE SEQUENCE [LARGE SCALE GENOMIC DNA]</scope>
    <source>
        <strain evidence="9 10">CCAP 1055/1</strain>
    </source>
</reference>
<dbReference type="STRING" id="556484.B7G232"/>
<feature type="region of interest" description="Disordered" evidence="8">
    <location>
        <begin position="336"/>
        <end position="355"/>
    </location>
</feature>
<dbReference type="Pfam" id="PF04006">
    <property type="entry name" value="Mpp10"/>
    <property type="match status" value="1"/>
</dbReference>
<keyword evidence="4 7" id="KW-0539">Nucleus</keyword>
<dbReference type="GO" id="GO:0005732">
    <property type="term" value="C:sno(s)RNA-containing ribonucleoprotein complex"/>
    <property type="evidence" value="ECO:0007669"/>
    <property type="project" value="UniProtKB-UniRule"/>
</dbReference>
<comment type="subcellular location">
    <subcellularLocation>
        <location evidence="1 7">Nucleus</location>
        <location evidence="1 7">Nucleolus</location>
    </subcellularLocation>
</comment>
<feature type="region of interest" description="Disordered" evidence="8">
    <location>
        <begin position="233"/>
        <end position="287"/>
    </location>
</feature>
<feature type="region of interest" description="Disordered" evidence="8">
    <location>
        <begin position="169"/>
        <end position="212"/>
    </location>
</feature>
<dbReference type="GeneID" id="7202231"/>
<evidence type="ECO:0000256" key="3">
    <source>
        <dbReference type="ARBA" id="ARBA00022552"/>
    </source>
</evidence>
<reference evidence="10" key="2">
    <citation type="submission" date="2008-08" db="EMBL/GenBank/DDBJ databases">
        <authorList>
            <consortium name="Diatom Consortium"/>
            <person name="Grigoriev I."/>
            <person name="Grimwood J."/>
            <person name="Kuo A."/>
            <person name="Otillar R.P."/>
            <person name="Salamov A."/>
            <person name="Detter J.C."/>
            <person name="Lindquist E."/>
            <person name="Shapiro H."/>
            <person name="Lucas S."/>
            <person name="Glavina del Rio T."/>
            <person name="Pitluck S."/>
            <person name="Rokhsar D."/>
            <person name="Bowler C."/>
        </authorList>
    </citation>
    <scope>GENOME REANNOTATION</scope>
    <source>
        <strain evidence="10">CCAP 1055/1</strain>
    </source>
</reference>
<feature type="compositionally biased region" description="Basic and acidic residues" evidence="8">
    <location>
        <begin position="706"/>
        <end position="715"/>
    </location>
</feature>
<evidence type="ECO:0000256" key="5">
    <source>
        <dbReference type="ARBA" id="ARBA00023274"/>
    </source>
</evidence>
<keyword evidence="3 7" id="KW-0698">rRNA processing</keyword>
<evidence type="ECO:0000256" key="1">
    <source>
        <dbReference type="ARBA" id="ARBA00004604"/>
    </source>
</evidence>
<dbReference type="PaxDb" id="2850-Phatr46994"/>
<sequence length="730" mass="82756">MNLRDDSISDFLEFLSRPESSAASLLWKDEPKATDMLRRTCKVLFQRTEHLAKKHPTIMKDNSISSGLSALPELYMGSVDDSVDAETLWGQVELQNEALQKLLKRSVAQLAKIAEEGGSSIKLLDDVLSGDNDGEISVEDHIERQDHEALNVNVDDATRRVWERMERAMDDVDEEDPSDNSVNNIVVGEEDERRSVDASSIEDPAADELNDGFFDINDMEAFADEEEEYLPDEAFGSIPPDSSETADNRSFHQKQRDGYFDNNSEEVLDDELRRGKESQGNRKKYREDDEIGALYKLYDTPRDDDTNGEDADPVNVKAVDVFGKPKEKDFKKWNSRVRNKANDKGNDGDDDAWNEDGVDQAIASKTTGWNNDEEESDAVIEFSRGDTSSLYKEHGESKIEIDQRLKAGSSTFTKQQERLRRQTEELEREMIAEKPWQMTESTPEFERAAKLAPVITIEHTADLEEIIKNRIIADDWDDLVPRELPDIGFGQKKGELPEVSQEKSKLGLGELYEREYLKKAIGYDVSAAEKESEEEKAKSEMKTLFANLCSKLDALSNYHFAPRPIAEEAEVRPVTKPAIAMEEVLPLHVSNARGVAAEEVYGAKRGREAILRNETELDQKDRKRARSLKKTARRKARKEKQADEKLISRLQPGLGLNNPYERRKMREELSEARARGKVTTGETDMNEYGGSGTFFKRMQEEAEQSINDRKTDGSGKKNVRLHPKSSSLKL</sequence>
<comment type="similarity">
    <text evidence="6 7">Belongs to the MPP10 family.</text>
</comment>
<dbReference type="InterPro" id="IPR012173">
    <property type="entry name" value="Mpp10"/>
</dbReference>
<feature type="compositionally biased region" description="Basic and acidic residues" evidence="8">
    <location>
        <begin position="246"/>
        <end position="259"/>
    </location>
</feature>
<dbReference type="AlphaFoldDB" id="B7G232"/>
<organism evidence="9 10">
    <name type="scientific">Phaeodactylum tricornutum (strain CCAP 1055/1)</name>
    <dbReference type="NCBI Taxonomy" id="556484"/>
    <lineage>
        <taxon>Eukaryota</taxon>
        <taxon>Sar</taxon>
        <taxon>Stramenopiles</taxon>
        <taxon>Ochrophyta</taxon>
        <taxon>Bacillariophyta</taxon>
        <taxon>Bacillariophyceae</taxon>
        <taxon>Bacillariophycidae</taxon>
        <taxon>Naviculales</taxon>
        <taxon>Phaeodactylaceae</taxon>
        <taxon>Phaeodactylum</taxon>
    </lineage>
</organism>
<dbReference type="PANTHER" id="PTHR17039:SF0">
    <property type="entry name" value="U3 SMALL NUCLEOLAR RIBONUCLEOPROTEIN PROTEIN MPP10"/>
    <property type="match status" value="1"/>
</dbReference>
<dbReference type="GO" id="GO:0034457">
    <property type="term" value="C:Mpp10 complex"/>
    <property type="evidence" value="ECO:0007669"/>
    <property type="project" value="UniProtKB-UniRule"/>
</dbReference>
<feature type="region of interest" description="Disordered" evidence="8">
    <location>
        <begin position="617"/>
        <end position="730"/>
    </location>
</feature>
<evidence type="ECO:0000313" key="9">
    <source>
        <dbReference type="EMBL" id="EEC47229.1"/>
    </source>
</evidence>
<dbReference type="KEGG" id="pti:PHATRDRAFT_46994"/>
<dbReference type="eggNOG" id="KOG2600">
    <property type="taxonomic scope" value="Eukaryota"/>
</dbReference>
<proteinExistence type="inferred from homology"/>
<comment type="function">
    <text evidence="7">Involved in nucleolar processing of pre-18S ribosomal RNA.</text>
</comment>
<dbReference type="PIRSF" id="PIRSF017300">
    <property type="entry name" value="snoRNP_Mpp10"/>
    <property type="match status" value="1"/>
</dbReference>
<gene>
    <name evidence="9" type="ORF">PHATRDRAFT_46994</name>
</gene>
<keyword evidence="5 7" id="KW-0687">Ribonucleoprotein</keyword>
<dbReference type="Proteomes" id="UP000000759">
    <property type="component" value="Chromosome 12"/>
</dbReference>